<dbReference type="Proteomes" id="UP000095347">
    <property type="component" value="Unassembled WGS sequence"/>
</dbReference>
<sequence>MTKPGRFITLEGGEGAGKSTQINLLKDALQHAGLNVLTTREPGGSPGGEAIRTLLVQGDTNRWEPLTEALLNYGARHEHIQKVIAPALAEGTWVLCDRFADSTMAYQGYGHGMDREIIRRLHRLVVGDLRPDLTLILDMPVETGLARAKSRGEGEDRYERMGTDFHTRLRDGFLEIAKKDPHRCEVIDATGDVGAVAMAIHDAVATKLGVAF</sequence>
<dbReference type="PANTHER" id="PTHR10344">
    <property type="entry name" value="THYMIDYLATE KINASE"/>
    <property type="match status" value="1"/>
</dbReference>
<evidence type="ECO:0000256" key="11">
    <source>
        <dbReference type="ARBA" id="ARBA00057735"/>
    </source>
</evidence>
<dbReference type="GO" id="GO:0006227">
    <property type="term" value="P:dUDP biosynthetic process"/>
    <property type="evidence" value="ECO:0007669"/>
    <property type="project" value="TreeGrafter"/>
</dbReference>
<dbReference type="Pfam" id="PF02223">
    <property type="entry name" value="Thymidylate_kin"/>
    <property type="match status" value="1"/>
</dbReference>
<comment type="caution">
    <text evidence="14">The sequence shown here is derived from an EMBL/GenBank/DDBJ whole genome shotgun (WGS) entry which is preliminary data.</text>
</comment>
<gene>
    <name evidence="12" type="primary">tmk</name>
    <name evidence="14" type="ORF">BEN30_00830</name>
</gene>
<evidence type="ECO:0000259" key="13">
    <source>
        <dbReference type="Pfam" id="PF02223"/>
    </source>
</evidence>
<dbReference type="NCBIfam" id="TIGR00041">
    <property type="entry name" value="DTMP_kinase"/>
    <property type="match status" value="1"/>
</dbReference>
<evidence type="ECO:0000256" key="10">
    <source>
        <dbReference type="ARBA" id="ARBA00048743"/>
    </source>
</evidence>
<organism evidence="14 15">
    <name type="scientific">Magnetovibrio blakemorei</name>
    <dbReference type="NCBI Taxonomy" id="28181"/>
    <lineage>
        <taxon>Bacteria</taxon>
        <taxon>Pseudomonadati</taxon>
        <taxon>Pseudomonadota</taxon>
        <taxon>Alphaproteobacteria</taxon>
        <taxon>Rhodospirillales</taxon>
        <taxon>Magnetovibrionaceae</taxon>
        <taxon>Magnetovibrio</taxon>
    </lineage>
</organism>
<dbReference type="EC" id="2.7.4.9" evidence="2 12"/>
<dbReference type="AlphaFoldDB" id="A0A1E5Q435"/>
<evidence type="ECO:0000256" key="9">
    <source>
        <dbReference type="ARBA" id="ARBA00029962"/>
    </source>
</evidence>
<evidence type="ECO:0000313" key="15">
    <source>
        <dbReference type="Proteomes" id="UP000095347"/>
    </source>
</evidence>
<evidence type="ECO:0000256" key="5">
    <source>
        <dbReference type="ARBA" id="ARBA00022727"/>
    </source>
</evidence>
<evidence type="ECO:0000256" key="2">
    <source>
        <dbReference type="ARBA" id="ARBA00012980"/>
    </source>
</evidence>
<evidence type="ECO:0000256" key="4">
    <source>
        <dbReference type="ARBA" id="ARBA00022679"/>
    </source>
</evidence>
<evidence type="ECO:0000256" key="12">
    <source>
        <dbReference type="HAMAP-Rule" id="MF_00165"/>
    </source>
</evidence>
<keyword evidence="7 12" id="KW-0418">Kinase</keyword>
<dbReference type="GO" id="GO:0004798">
    <property type="term" value="F:dTMP kinase activity"/>
    <property type="evidence" value="ECO:0007669"/>
    <property type="project" value="UniProtKB-UniRule"/>
</dbReference>
<dbReference type="STRING" id="28181.BEN30_00830"/>
<dbReference type="PANTHER" id="PTHR10344:SF4">
    <property type="entry name" value="UMP-CMP KINASE 2, MITOCHONDRIAL"/>
    <property type="match status" value="1"/>
</dbReference>
<dbReference type="OrthoDB" id="9774907at2"/>
<dbReference type="Gene3D" id="3.40.50.300">
    <property type="entry name" value="P-loop containing nucleotide triphosphate hydrolases"/>
    <property type="match status" value="1"/>
</dbReference>
<comment type="similarity">
    <text evidence="1 12">Belongs to the thymidylate kinase family.</text>
</comment>
<keyword evidence="4 12" id="KW-0808">Transferase</keyword>
<dbReference type="InterPro" id="IPR018094">
    <property type="entry name" value="Thymidylate_kinase"/>
</dbReference>
<evidence type="ECO:0000256" key="3">
    <source>
        <dbReference type="ARBA" id="ARBA00017144"/>
    </source>
</evidence>
<reference evidence="15" key="1">
    <citation type="submission" date="2016-07" db="EMBL/GenBank/DDBJ databases">
        <authorList>
            <person name="Florea S."/>
            <person name="Webb J.S."/>
            <person name="Jaromczyk J."/>
            <person name="Schardl C.L."/>
        </authorList>
    </citation>
    <scope>NUCLEOTIDE SEQUENCE [LARGE SCALE GENOMIC DNA]</scope>
    <source>
        <strain evidence="15">MV-1</strain>
    </source>
</reference>
<dbReference type="GO" id="GO:0005524">
    <property type="term" value="F:ATP binding"/>
    <property type="evidence" value="ECO:0007669"/>
    <property type="project" value="UniProtKB-UniRule"/>
</dbReference>
<dbReference type="InterPro" id="IPR039430">
    <property type="entry name" value="Thymidylate_kin-like_dom"/>
</dbReference>
<evidence type="ECO:0000256" key="6">
    <source>
        <dbReference type="ARBA" id="ARBA00022741"/>
    </source>
</evidence>
<dbReference type="PROSITE" id="PS01331">
    <property type="entry name" value="THYMIDYLATE_KINASE"/>
    <property type="match status" value="1"/>
</dbReference>
<comment type="function">
    <text evidence="11 12">Phosphorylation of dTMP to form dTDP in both de novo and salvage pathways of dTTP synthesis.</text>
</comment>
<accession>A0A1E5Q435</accession>
<dbReference type="GO" id="GO:0006233">
    <property type="term" value="P:dTDP biosynthetic process"/>
    <property type="evidence" value="ECO:0007669"/>
    <property type="project" value="InterPro"/>
</dbReference>
<dbReference type="InterPro" id="IPR027417">
    <property type="entry name" value="P-loop_NTPase"/>
</dbReference>
<dbReference type="InterPro" id="IPR018095">
    <property type="entry name" value="Thymidylate_kin_CS"/>
</dbReference>
<keyword evidence="6 12" id="KW-0547">Nucleotide-binding</keyword>
<proteinExistence type="inferred from homology"/>
<feature type="domain" description="Thymidylate kinase-like" evidence="13">
    <location>
        <begin position="10"/>
        <end position="197"/>
    </location>
</feature>
<dbReference type="HAMAP" id="MF_00165">
    <property type="entry name" value="Thymidylate_kinase"/>
    <property type="match status" value="1"/>
</dbReference>
<comment type="catalytic activity">
    <reaction evidence="10 12">
        <text>dTMP + ATP = dTDP + ADP</text>
        <dbReference type="Rhea" id="RHEA:13517"/>
        <dbReference type="ChEBI" id="CHEBI:30616"/>
        <dbReference type="ChEBI" id="CHEBI:58369"/>
        <dbReference type="ChEBI" id="CHEBI:63528"/>
        <dbReference type="ChEBI" id="CHEBI:456216"/>
        <dbReference type="EC" id="2.7.4.9"/>
    </reaction>
</comment>
<protein>
    <recommendedName>
        <fullName evidence="3 12">Thymidylate kinase</fullName>
        <ecNumber evidence="2 12">2.7.4.9</ecNumber>
    </recommendedName>
    <alternativeName>
        <fullName evidence="9 12">dTMP kinase</fullName>
    </alternativeName>
</protein>
<dbReference type="SUPFAM" id="SSF52540">
    <property type="entry name" value="P-loop containing nucleoside triphosphate hydrolases"/>
    <property type="match status" value="1"/>
</dbReference>
<keyword evidence="5 12" id="KW-0545">Nucleotide biosynthesis</keyword>
<feature type="binding site" evidence="12">
    <location>
        <begin position="12"/>
        <end position="19"/>
    </location>
    <ligand>
        <name>ATP</name>
        <dbReference type="ChEBI" id="CHEBI:30616"/>
    </ligand>
</feature>
<keyword evidence="8 12" id="KW-0067">ATP-binding</keyword>
<evidence type="ECO:0000256" key="1">
    <source>
        <dbReference type="ARBA" id="ARBA00009776"/>
    </source>
</evidence>
<dbReference type="RefSeq" id="WP_069959171.1">
    <property type="nucleotide sequence ID" value="NZ_MCGG01000067.1"/>
</dbReference>
<keyword evidence="15" id="KW-1185">Reference proteome</keyword>
<dbReference type="CDD" id="cd01672">
    <property type="entry name" value="TMPK"/>
    <property type="match status" value="1"/>
</dbReference>
<dbReference type="GO" id="GO:0006235">
    <property type="term" value="P:dTTP biosynthetic process"/>
    <property type="evidence" value="ECO:0007669"/>
    <property type="project" value="UniProtKB-UniRule"/>
</dbReference>
<evidence type="ECO:0000256" key="7">
    <source>
        <dbReference type="ARBA" id="ARBA00022777"/>
    </source>
</evidence>
<name>A0A1E5Q435_9PROT</name>
<dbReference type="FunFam" id="3.40.50.300:FF:000225">
    <property type="entry name" value="Thymidylate kinase"/>
    <property type="match status" value="1"/>
</dbReference>
<evidence type="ECO:0000256" key="8">
    <source>
        <dbReference type="ARBA" id="ARBA00022840"/>
    </source>
</evidence>
<dbReference type="EMBL" id="MCGG01000067">
    <property type="protein sequence ID" value="OEJ64669.1"/>
    <property type="molecule type" value="Genomic_DNA"/>
</dbReference>
<evidence type="ECO:0000313" key="14">
    <source>
        <dbReference type="EMBL" id="OEJ64669.1"/>
    </source>
</evidence>
<dbReference type="GO" id="GO:0005829">
    <property type="term" value="C:cytosol"/>
    <property type="evidence" value="ECO:0007669"/>
    <property type="project" value="TreeGrafter"/>
</dbReference>